<keyword evidence="1" id="KW-0813">Transport</keyword>
<proteinExistence type="predicted"/>
<name>A0AAE4NM06_9CORY</name>
<dbReference type="PROSITE" id="PS50893">
    <property type="entry name" value="ABC_TRANSPORTER_2"/>
    <property type="match status" value="1"/>
</dbReference>
<dbReference type="GO" id="GO:0005524">
    <property type="term" value="F:ATP binding"/>
    <property type="evidence" value="ECO:0007669"/>
    <property type="project" value="UniProtKB-KW"/>
</dbReference>
<dbReference type="Pfam" id="PF00005">
    <property type="entry name" value="ABC_tran"/>
    <property type="match status" value="1"/>
</dbReference>
<dbReference type="PANTHER" id="PTHR42939">
    <property type="entry name" value="ABC TRANSPORTER ATP-BINDING PROTEIN ALBC-RELATED"/>
    <property type="match status" value="1"/>
</dbReference>
<comment type="caution">
    <text evidence="5">The sequence shown here is derived from an EMBL/GenBank/DDBJ whole genome shotgun (WGS) entry which is preliminary data.</text>
</comment>
<dbReference type="InterPro" id="IPR003593">
    <property type="entry name" value="AAA+_ATPase"/>
</dbReference>
<feature type="domain" description="ABC transporter" evidence="4">
    <location>
        <begin position="5"/>
        <end position="222"/>
    </location>
</feature>
<dbReference type="InterPro" id="IPR051782">
    <property type="entry name" value="ABC_Transporter_VariousFunc"/>
</dbReference>
<dbReference type="PANTHER" id="PTHR42939:SF1">
    <property type="entry name" value="ABC TRANSPORTER ATP-BINDING PROTEIN ALBC-RELATED"/>
    <property type="match status" value="1"/>
</dbReference>
<dbReference type="InterPro" id="IPR003439">
    <property type="entry name" value="ABC_transporter-like_ATP-bd"/>
</dbReference>
<dbReference type="AlphaFoldDB" id="A0AAE4NM06"/>
<dbReference type="Proteomes" id="UP001185706">
    <property type="component" value="Unassembled WGS sequence"/>
</dbReference>
<dbReference type="Gene3D" id="3.40.50.300">
    <property type="entry name" value="P-loop containing nucleotide triphosphate hydrolases"/>
    <property type="match status" value="1"/>
</dbReference>
<evidence type="ECO:0000256" key="1">
    <source>
        <dbReference type="ARBA" id="ARBA00022448"/>
    </source>
</evidence>
<dbReference type="GO" id="GO:0016887">
    <property type="term" value="F:ATP hydrolysis activity"/>
    <property type="evidence" value="ECO:0007669"/>
    <property type="project" value="InterPro"/>
</dbReference>
<reference evidence="5" key="1">
    <citation type="submission" date="2023-08" db="EMBL/GenBank/DDBJ databases">
        <title>Genomic characterization of the C. tuberculostearicum species complex, a ubiquitous member of the human skin microbiome.</title>
        <authorList>
            <person name="Ahmed N."/>
            <person name="Deming C."/>
            <person name="Conlan S."/>
            <person name="Segre J."/>
        </authorList>
    </citation>
    <scope>NUCLEOTIDE SEQUENCE</scope>
    <source>
        <strain evidence="5">CTNIH22</strain>
    </source>
</reference>
<sequence length="226" mass="24750">MNPVVDIENLKVKFGDSWALSGVNLAFDRGSIHALLGPNGAGKTTIFKAILGAVDYEGVIRTDPQPLGMGHLIEYPAFYARLTVLENMQLSADYLGASHDQLPTLLSLVGLDAHMELPCSQTSLGMRQRLGIARSLIGDPQLLLLDEPTNGLDPKGIRECRELLKRVRDERNVSIVVSSHNLTEVAALADQLTFLKAGRIIHSVYGSEGTQQDLEDLYMRLMEKGN</sequence>
<dbReference type="SUPFAM" id="SSF52540">
    <property type="entry name" value="P-loop containing nucleoside triphosphate hydrolases"/>
    <property type="match status" value="1"/>
</dbReference>
<evidence type="ECO:0000313" key="5">
    <source>
        <dbReference type="EMBL" id="MDV2420279.1"/>
    </source>
</evidence>
<dbReference type="InterPro" id="IPR027417">
    <property type="entry name" value="P-loop_NTPase"/>
</dbReference>
<protein>
    <submittedName>
        <fullName evidence="5">ABC transporter ATP-binding protein</fullName>
    </submittedName>
</protein>
<organism evidence="5 6">
    <name type="scientific">Corynebacterium tuberculostearicum</name>
    <dbReference type="NCBI Taxonomy" id="38304"/>
    <lineage>
        <taxon>Bacteria</taxon>
        <taxon>Bacillati</taxon>
        <taxon>Actinomycetota</taxon>
        <taxon>Actinomycetes</taxon>
        <taxon>Mycobacteriales</taxon>
        <taxon>Corynebacteriaceae</taxon>
        <taxon>Corynebacterium</taxon>
    </lineage>
</organism>
<dbReference type="EMBL" id="JAVBIB010000021">
    <property type="protein sequence ID" value="MDV2420279.1"/>
    <property type="molecule type" value="Genomic_DNA"/>
</dbReference>
<dbReference type="RefSeq" id="WP_239236743.1">
    <property type="nucleotide sequence ID" value="NZ_CP073095.1"/>
</dbReference>
<evidence type="ECO:0000256" key="2">
    <source>
        <dbReference type="ARBA" id="ARBA00022741"/>
    </source>
</evidence>
<accession>A0AAE4NM06</accession>
<keyword evidence="3 5" id="KW-0067">ATP-binding</keyword>
<evidence type="ECO:0000313" key="6">
    <source>
        <dbReference type="Proteomes" id="UP001185706"/>
    </source>
</evidence>
<dbReference type="SMART" id="SM00382">
    <property type="entry name" value="AAA"/>
    <property type="match status" value="1"/>
</dbReference>
<evidence type="ECO:0000259" key="4">
    <source>
        <dbReference type="PROSITE" id="PS50893"/>
    </source>
</evidence>
<gene>
    <name evidence="5" type="ORF">RAE03_10945</name>
</gene>
<evidence type="ECO:0000256" key="3">
    <source>
        <dbReference type="ARBA" id="ARBA00022840"/>
    </source>
</evidence>
<keyword evidence="2" id="KW-0547">Nucleotide-binding</keyword>